<feature type="transmembrane region" description="Helical" evidence="1">
    <location>
        <begin position="20"/>
        <end position="41"/>
    </location>
</feature>
<accession>A0AA96GD29</accession>
<reference evidence="2 3" key="1">
    <citation type="submission" date="2023-01" db="EMBL/GenBank/DDBJ databases">
        <title>Cultivation and genomic characterization of new, ubiquitous marine nitrite-oxidizing bacteria from the Nitrospirales.</title>
        <authorList>
            <person name="Mueller A.J."/>
            <person name="Daebeler A."/>
            <person name="Herbold C.W."/>
            <person name="Kirkegaard R.H."/>
            <person name="Daims H."/>
        </authorList>
    </citation>
    <scope>NUCLEOTIDE SEQUENCE [LARGE SCALE GENOMIC DNA]</scope>
    <source>
        <strain evidence="2 3">VA</strain>
    </source>
</reference>
<keyword evidence="1" id="KW-0812">Transmembrane</keyword>
<dbReference type="RefSeq" id="WP_312643117.1">
    <property type="nucleotide sequence ID" value="NZ_CP116967.1"/>
</dbReference>
<keyword evidence="3" id="KW-1185">Reference proteome</keyword>
<name>A0AA96GD29_9BACT</name>
<gene>
    <name evidence="2" type="ORF">PP769_18670</name>
</gene>
<organism evidence="2 3">
    <name type="scientific">Candidatus Nitrospira allomarina</name>
    <dbReference type="NCBI Taxonomy" id="3020900"/>
    <lineage>
        <taxon>Bacteria</taxon>
        <taxon>Pseudomonadati</taxon>
        <taxon>Nitrospirota</taxon>
        <taxon>Nitrospiria</taxon>
        <taxon>Nitrospirales</taxon>
        <taxon>Nitrospiraceae</taxon>
        <taxon>Nitrospira</taxon>
    </lineage>
</organism>
<dbReference type="AlphaFoldDB" id="A0AA96GD29"/>
<dbReference type="KEGG" id="nall:PP769_18670"/>
<evidence type="ECO:0000313" key="3">
    <source>
        <dbReference type="Proteomes" id="UP001302719"/>
    </source>
</evidence>
<proteinExistence type="predicted"/>
<sequence>MRKEFPGWMMVKLWLFSPRLAAWGEGMVEGLIFSLIALGMWRVVLD</sequence>
<evidence type="ECO:0000313" key="2">
    <source>
        <dbReference type="EMBL" id="WNM57970.1"/>
    </source>
</evidence>
<keyword evidence="1" id="KW-1133">Transmembrane helix</keyword>
<dbReference type="Proteomes" id="UP001302719">
    <property type="component" value="Chromosome"/>
</dbReference>
<dbReference type="EMBL" id="CP116967">
    <property type="protein sequence ID" value="WNM57970.1"/>
    <property type="molecule type" value="Genomic_DNA"/>
</dbReference>
<keyword evidence="1" id="KW-0472">Membrane</keyword>
<evidence type="ECO:0000256" key="1">
    <source>
        <dbReference type="SAM" id="Phobius"/>
    </source>
</evidence>
<protein>
    <submittedName>
        <fullName evidence="2">Uncharacterized protein</fullName>
    </submittedName>
</protein>